<evidence type="ECO:0000256" key="3">
    <source>
        <dbReference type="ARBA" id="ARBA00030733"/>
    </source>
</evidence>
<organism evidence="4 5">
    <name type="scientific">Dryococelus australis</name>
    <dbReference type="NCBI Taxonomy" id="614101"/>
    <lineage>
        <taxon>Eukaryota</taxon>
        <taxon>Metazoa</taxon>
        <taxon>Ecdysozoa</taxon>
        <taxon>Arthropoda</taxon>
        <taxon>Hexapoda</taxon>
        <taxon>Insecta</taxon>
        <taxon>Pterygota</taxon>
        <taxon>Neoptera</taxon>
        <taxon>Polyneoptera</taxon>
        <taxon>Phasmatodea</taxon>
        <taxon>Verophasmatodea</taxon>
        <taxon>Anareolatae</taxon>
        <taxon>Phasmatidae</taxon>
        <taxon>Eurycanthinae</taxon>
        <taxon>Dryococelus</taxon>
    </lineage>
</organism>
<evidence type="ECO:0000313" key="5">
    <source>
        <dbReference type="Proteomes" id="UP001159363"/>
    </source>
</evidence>
<gene>
    <name evidence="4" type="ORF">PR048_030946</name>
</gene>
<dbReference type="EMBL" id="JARBHB010000014">
    <property type="protein sequence ID" value="KAJ8869370.1"/>
    <property type="molecule type" value="Genomic_DNA"/>
</dbReference>
<dbReference type="PANTHER" id="PTHR31905">
    <property type="entry name" value="COILED-COIL DOMAIN-CONTAINING PROTEIN 58"/>
    <property type="match status" value="1"/>
</dbReference>
<dbReference type="Proteomes" id="UP001159363">
    <property type="component" value="Chromosome 13"/>
</dbReference>
<dbReference type="InterPro" id="IPR019171">
    <property type="entry name" value="MIX23"/>
</dbReference>
<proteinExistence type="inferred from homology"/>
<name>A0ABQ9GAC3_9NEOP</name>
<accession>A0ABQ9GAC3</accession>
<comment type="caution">
    <text evidence="4">The sequence shown here is derived from an EMBL/GenBank/DDBJ whole genome shotgun (WGS) entry which is preliminary data.</text>
</comment>
<evidence type="ECO:0000313" key="4">
    <source>
        <dbReference type="EMBL" id="KAJ8869370.1"/>
    </source>
</evidence>
<keyword evidence="5" id="KW-1185">Reference proteome</keyword>
<comment type="similarity">
    <text evidence="1">Belongs to the MIX23 family.</text>
</comment>
<reference evidence="4 5" key="1">
    <citation type="submission" date="2023-02" db="EMBL/GenBank/DDBJ databases">
        <title>LHISI_Scaffold_Assembly.</title>
        <authorList>
            <person name="Stuart O.P."/>
            <person name="Cleave R."/>
            <person name="Magrath M.J.L."/>
            <person name="Mikheyev A.S."/>
        </authorList>
    </citation>
    <scope>NUCLEOTIDE SEQUENCE [LARGE SCALE GENOMIC DNA]</scope>
    <source>
        <strain evidence="4">Daus_M_001</strain>
        <tissue evidence="4">Leg muscle</tissue>
    </source>
</reference>
<evidence type="ECO:0000256" key="2">
    <source>
        <dbReference type="ARBA" id="ARBA00024228"/>
    </source>
</evidence>
<evidence type="ECO:0000256" key="1">
    <source>
        <dbReference type="ARBA" id="ARBA00024204"/>
    </source>
</evidence>
<dbReference type="PANTHER" id="PTHR31905:SF2">
    <property type="entry name" value="PROTEIN MIX23"/>
    <property type="match status" value="1"/>
</dbReference>
<sequence length="194" mass="22212">MTDMQDAINKMRNLDDKIIYALNASIPTDSFKVKTDPTATCKALFDQWLDYSPPTKSNQVRFPARSHLDFRTWESCRTMQLVGGFSWGSPVSPTIAFQYCSIFTLICFQDLVLKVSYDAREAAIKNCILLSTEQLKQLKVLKDQSTDDPKVIKAFKKEQTKQHWNAMAGEMGDPQENPLTSNIVWHDSCWEQPH</sequence>
<protein>
    <recommendedName>
        <fullName evidence="2">Protein MIX23</fullName>
    </recommendedName>
    <alternativeName>
        <fullName evidence="3">Coiled-coil domain-containing protein 58</fullName>
    </alternativeName>
</protein>